<dbReference type="Pfam" id="PF00082">
    <property type="entry name" value="Peptidase_S8"/>
    <property type="match status" value="1"/>
</dbReference>
<feature type="active site" description="Charge relay system" evidence="5">
    <location>
        <position position="246"/>
    </location>
</feature>
<proteinExistence type="inferred from homology"/>
<dbReference type="PROSITE" id="PS00138">
    <property type="entry name" value="SUBTILASE_SER"/>
    <property type="match status" value="1"/>
</dbReference>
<dbReference type="PANTHER" id="PTHR43806:SF11">
    <property type="entry name" value="CEREVISIN-RELATED"/>
    <property type="match status" value="1"/>
</dbReference>
<evidence type="ECO:0000259" key="7">
    <source>
        <dbReference type="Pfam" id="PF00082"/>
    </source>
</evidence>
<feature type="active site" description="Charge relay system" evidence="5">
    <location>
        <position position="409"/>
    </location>
</feature>
<dbReference type="GO" id="GO:0006508">
    <property type="term" value="P:proteolysis"/>
    <property type="evidence" value="ECO:0007669"/>
    <property type="project" value="UniProtKB-KW"/>
</dbReference>
<dbReference type="PROSITE" id="PS51892">
    <property type="entry name" value="SUBTILASE"/>
    <property type="match status" value="1"/>
</dbReference>
<sequence length="466" mass="47975">MKKMYVSLASRALAMGIAVSLMVVGCKDAGIDSEPSSSPVNTENNARLSAESEYVEGELLVQFSEGASEAVKQKALDKVKGQSIEKILTKAMERAGKKQGVQLIKISKKVSEAIADLKASEGVDFAEPNFVYYHTATTVDPYFTNGSLWGMYGAGTSPANQYGSNAAAAWSAGKTGSASVYIGIIDEGIQLSHPDLTGQIWVNPLEATDGVDNDGNGLKDDINGWDFANNDASIYDGGSKGTLDDHGTHVSGTIGGKSNTQGVVGVNWSVTLISAKFLGRRGGTTANAIKAVDYLTNLKIRGLNVVASNNSWGGGGYSQALFDAISRANNAGIMFIAAAGNAGTNNDITASYPANYNLPNVISVAAIDKNGALASFSQYGATTVDIGAPGVAINSTTAFNTYSSYNGTSMATPHVTGAVALYASTHPGASVAQIRNAILASAVPTASLAGKTVTGGRLNVNAALSL</sequence>
<comment type="similarity">
    <text evidence="1 5">Belongs to the peptidase S8 family.</text>
</comment>
<dbReference type="PROSITE" id="PS51257">
    <property type="entry name" value="PROKAR_LIPOPROTEIN"/>
    <property type="match status" value="1"/>
</dbReference>
<dbReference type="InterPro" id="IPR034204">
    <property type="entry name" value="PfSUB1-like_cat_dom"/>
</dbReference>
<keyword evidence="10" id="KW-1185">Reference proteome</keyword>
<dbReference type="InterPro" id="IPR050131">
    <property type="entry name" value="Peptidase_S8_subtilisin-like"/>
</dbReference>
<dbReference type="SUPFAM" id="SSF52743">
    <property type="entry name" value="Subtilisin-like"/>
    <property type="match status" value="1"/>
</dbReference>
<evidence type="ECO:0000256" key="3">
    <source>
        <dbReference type="ARBA" id="ARBA00022801"/>
    </source>
</evidence>
<evidence type="ECO:0000256" key="4">
    <source>
        <dbReference type="ARBA" id="ARBA00022825"/>
    </source>
</evidence>
<keyword evidence="4 5" id="KW-0720">Serine protease</keyword>
<dbReference type="InterPro" id="IPR000209">
    <property type="entry name" value="Peptidase_S8/S53_dom"/>
</dbReference>
<dbReference type="PRINTS" id="PR00723">
    <property type="entry name" value="SUBTILISIN"/>
</dbReference>
<dbReference type="AlphaFoldDB" id="A0A9E8N3U9"/>
<gene>
    <name evidence="9" type="ORF">ON006_15970</name>
</gene>
<dbReference type="InterPro" id="IPR022398">
    <property type="entry name" value="Peptidase_S8_His-AS"/>
</dbReference>
<evidence type="ECO:0000256" key="6">
    <source>
        <dbReference type="SAM" id="SignalP"/>
    </source>
</evidence>
<dbReference type="PROSITE" id="PS00137">
    <property type="entry name" value="SUBTILASE_HIS"/>
    <property type="match status" value="1"/>
</dbReference>
<dbReference type="Gene3D" id="3.40.50.200">
    <property type="entry name" value="Peptidase S8/S53 domain"/>
    <property type="match status" value="1"/>
</dbReference>
<organism evidence="9 10">
    <name type="scientific">Dyadobacter pollutisoli</name>
    <dbReference type="NCBI Taxonomy" id="2910158"/>
    <lineage>
        <taxon>Bacteria</taxon>
        <taxon>Pseudomonadati</taxon>
        <taxon>Bacteroidota</taxon>
        <taxon>Cytophagia</taxon>
        <taxon>Cytophagales</taxon>
        <taxon>Spirosomataceae</taxon>
        <taxon>Dyadobacter</taxon>
    </lineage>
</organism>
<dbReference type="Proteomes" id="UP001164653">
    <property type="component" value="Chromosome"/>
</dbReference>
<dbReference type="EMBL" id="CP112998">
    <property type="protein sequence ID" value="WAC09250.1"/>
    <property type="molecule type" value="Genomic_DNA"/>
</dbReference>
<evidence type="ECO:0000313" key="9">
    <source>
        <dbReference type="EMBL" id="WAC09250.1"/>
    </source>
</evidence>
<feature type="domain" description="Fervidolysin-like N-terminal prodomain" evidence="8">
    <location>
        <begin position="44"/>
        <end position="129"/>
    </location>
</feature>
<dbReference type="GO" id="GO:0004252">
    <property type="term" value="F:serine-type endopeptidase activity"/>
    <property type="evidence" value="ECO:0007669"/>
    <property type="project" value="UniProtKB-UniRule"/>
</dbReference>
<name>A0A9E8N3U9_9BACT</name>
<evidence type="ECO:0000256" key="2">
    <source>
        <dbReference type="ARBA" id="ARBA00022670"/>
    </source>
</evidence>
<accession>A0A9E8N3U9</accession>
<dbReference type="InterPro" id="IPR015500">
    <property type="entry name" value="Peptidase_S8_subtilisin-rel"/>
</dbReference>
<dbReference type="Pfam" id="PF22148">
    <property type="entry name" value="Fervidolysin_NPro-like"/>
    <property type="match status" value="1"/>
</dbReference>
<keyword evidence="6" id="KW-0732">Signal</keyword>
<keyword evidence="2 5" id="KW-0645">Protease</keyword>
<dbReference type="InterPro" id="IPR036852">
    <property type="entry name" value="Peptidase_S8/S53_dom_sf"/>
</dbReference>
<dbReference type="InterPro" id="IPR054399">
    <property type="entry name" value="Fervidolysin-like_N_prodom"/>
</dbReference>
<keyword evidence="3 5" id="KW-0378">Hydrolase</keyword>
<protein>
    <submittedName>
        <fullName evidence="9">S8 family peptidase</fullName>
    </submittedName>
</protein>
<dbReference type="CDD" id="cd07473">
    <property type="entry name" value="Peptidases_S8_Subtilisin_like"/>
    <property type="match status" value="1"/>
</dbReference>
<evidence type="ECO:0000259" key="8">
    <source>
        <dbReference type="Pfam" id="PF22148"/>
    </source>
</evidence>
<dbReference type="KEGG" id="dpf:ON006_15970"/>
<feature type="active site" description="Charge relay system" evidence="5">
    <location>
        <position position="186"/>
    </location>
</feature>
<feature type="signal peptide" evidence="6">
    <location>
        <begin position="1"/>
        <end position="20"/>
    </location>
</feature>
<dbReference type="InterPro" id="IPR023828">
    <property type="entry name" value="Peptidase_S8_Ser-AS"/>
</dbReference>
<feature type="domain" description="Peptidase S8/S53" evidence="7">
    <location>
        <begin position="179"/>
        <end position="445"/>
    </location>
</feature>
<evidence type="ECO:0000256" key="5">
    <source>
        <dbReference type="PROSITE-ProRule" id="PRU01240"/>
    </source>
</evidence>
<evidence type="ECO:0000313" key="10">
    <source>
        <dbReference type="Proteomes" id="UP001164653"/>
    </source>
</evidence>
<evidence type="ECO:0000256" key="1">
    <source>
        <dbReference type="ARBA" id="ARBA00011073"/>
    </source>
</evidence>
<dbReference type="PANTHER" id="PTHR43806">
    <property type="entry name" value="PEPTIDASE S8"/>
    <property type="match status" value="1"/>
</dbReference>
<reference evidence="9" key="1">
    <citation type="submission" date="2022-11" db="EMBL/GenBank/DDBJ databases">
        <title>Dyadobacter pollutisoli sp. nov., isolated from plastic dumped soil.</title>
        <authorList>
            <person name="Kim J.M."/>
            <person name="Kim K.R."/>
            <person name="Lee J.K."/>
            <person name="Hao L."/>
            <person name="Jeon C.O."/>
        </authorList>
    </citation>
    <scope>NUCLEOTIDE SEQUENCE</scope>
    <source>
        <strain evidence="9">U1</strain>
    </source>
</reference>
<feature type="chain" id="PRO_5038387556" evidence="6">
    <location>
        <begin position="21"/>
        <end position="466"/>
    </location>
</feature>